<evidence type="ECO:0000256" key="5">
    <source>
        <dbReference type="ARBA" id="ARBA00022781"/>
    </source>
</evidence>
<evidence type="ECO:0000313" key="10">
    <source>
        <dbReference type="EMBL" id="EEC09504.1"/>
    </source>
</evidence>
<sequence>MHHIALLRRTKERICGDCGNFARRPAMSKAITTLTNAVIKGATPRLQTFVKYAKVEMVPPSPRELPEVMRGFGNLVSSAKSGAWRHLTVREASLNTLVGLEVIFWFFVGECIGKRSLVAYQV</sequence>
<dbReference type="EMBL" id="DS778027">
    <property type="protein sequence ID" value="EEC09504.1"/>
    <property type="molecule type" value="Genomic_DNA"/>
</dbReference>
<dbReference type="HOGENOM" id="CLU_152793_0_0_1"/>
<dbReference type="EnsemblMetazoa" id="ISCW007401-RA">
    <property type="protein sequence ID" value="ISCW007401-PA"/>
    <property type="gene ID" value="ISCW007401"/>
</dbReference>
<comment type="subcellular location">
    <subcellularLocation>
        <location evidence="1">Mitochondrion membrane</location>
    </subcellularLocation>
</comment>
<evidence type="ECO:0000256" key="7">
    <source>
        <dbReference type="ARBA" id="ARBA00023128"/>
    </source>
</evidence>
<keyword evidence="5" id="KW-0375">Hydrogen ion transport</keyword>
<gene>
    <name evidence="11" type="primary">8030653</name>
    <name evidence="10" type="ORF">IscW_ISCW007401</name>
</gene>
<keyword evidence="9" id="KW-0066">ATP synthesis</keyword>
<dbReference type="GO" id="GO:0015986">
    <property type="term" value="P:proton motive force-driven ATP synthesis"/>
    <property type="evidence" value="ECO:0000318"/>
    <property type="project" value="GO_Central"/>
</dbReference>
<reference evidence="10 12" key="1">
    <citation type="submission" date="2008-03" db="EMBL/GenBank/DDBJ databases">
        <title>Annotation of Ixodes scapularis.</title>
        <authorList>
            <consortium name="Ixodes scapularis Genome Project Consortium"/>
            <person name="Caler E."/>
            <person name="Hannick L.I."/>
            <person name="Bidwell S."/>
            <person name="Joardar V."/>
            <person name="Thiagarajan M."/>
            <person name="Amedeo P."/>
            <person name="Galinsky K.J."/>
            <person name="Schobel S."/>
            <person name="Inman J."/>
            <person name="Hostetler J."/>
            <person name="Miller J."/>
            <person name="Hammond M."/>
            <person name="Megy K."/>
            <person name="Lawson D."/>
            <person name="Kodira C."/>
            <person name="Sutton G."/>
            <person name="Meyer J."/>
            <person name="Hill C.A."/>
            <person name="Birren B."/>
            <person name="Nene V."/>
            <person name="Collins F."/>
            <person name="Alarcon-Chaidez F."/>
            <person name="Wikel S."/>
            <person name="Strausberg R."/>
        </authorList>
    </citation>
    <scope>NUCLEOTIDE SEQUENCE [LARGE SCALE GENOMIC DNA]</scope>
    <source>
        <strain evidence="12">Wikel</strain>
        <strain evidence="10">Wikel colony</strain>
    </source>
</reference>
<reference evidence="11" key="2">
    <citation type="submission" date="2020-05" db="UniProtKB">
        <authorList>
            <consortium name="EnsemblMetazoa"/>
        </authorList>
    </citation>
    <scope>IDENTIFICATION</scope>
    <source>
        <strain evidence="11">wikel</strain>
    </source>
</reference>
<keyword evidence="3" id="KW-0813">Transport</keyword>
<dbReference type="EMBL" id="ABJB010266066">
    <property type="status" value="NOT_ANNOTATED_CDS"/>
    <property type="molecule type" value="Genomic_DNA"/>
</dbReference>
<proteinExistence type="evidence at protein level"/>
<dbReference type="GO" id="GO:0015078">
    <property type="term" value="F:proton transmembrane transporter activity"/>
    <property type="evidence" value="ECO:0007669"/>
    <property type="project" value="InterPro"/>
</dbReference>
<dbReference type="EC" id="3.6.3.14" evidence="10"/>
<dbReference type="STRING" id="6945.B7PSD2"/>
<evidence type="ECO:0000256" key="4">
    <source>
        <dbReference type="ARBA" id="ARBA00022547"/>
    </source>
</evidence>
<keyword evidence="7" id="KW-0496">Mitochondrion</keyword>
<dbReference type="InParanoid" id="B7PSD2"/>
<evidence type="ECO:0000256" key="2">
    <source>
        <dbReference type="ARBA" id="ARBA00005699"/>
    </source>
</evidence>
<evidence type="ECO:0007829" key="13">
    <source>
        <dbReference type="PeptideAtlas" id="B7PSD2"/>
    </source>
</evidence>
<evidence type="ECO:0000256" key="9">
    <source>
        <dbReference type="ARBA" id="ARBA00023310"/>
    </source>
</evidence>
<dbReference type="VEuPathDB" id="VectorBase:ISCI007401"/>
<dbReference type="OrthoDB" id="437at2759"/>
<dbReference type="GO" id="GO:0045259">
    <property type="term" value="C:proton-transporting ATP synthase complex"/>
    <property type="evidence" value="ECO:0007669"/>
    <property type="project" value="UniProtKB-KW"/>
</dbReference>
<dbReference type="VEuPathDB" id="VectorBase:ISCP_002711"/>
<dbReference type="VEuPathDB" id="VectorBase:ISCW007401"/>
<organism>
    <name type="scientific">Ixodes scapularis</name>
    <name type="common">Black-legged tick</name>
    <name type="synonym">Deer tick</name>
    <dbReference type="NCBI Taxonomy" id="6945"/>
    <lineage>
        <taxon>Eukaryota</taxon>
        <taxon>Metazoa</taxon>
        <taxon>Ecdysozoa</taxon>
        <taxon>Arthropoda</taxon>
        <taxon>Chelicerata</taxon>
        <taxon>Arachnida</taxon>
        <taxon>Acari</taxon>
        <taxon>Parasitiformes</taxon>
        <taxon>Ixodida</taxon>
        <taxon>Ixodoidea</taxon>
        <taxon>Ixodidae</taxon>
        <taxon>Ixodinae</taxon>
        <taxon>Ixodes</taxon>
    </lineage>
</organism>
<name>B7PSD2_IXOSC</name>
<evidence type="ECO:0000256" key="3">
    <source>
        <dbReference type="ARBA" id="ARBA00022448"/>
    </source>
</evidence>
<keyword evidence="4" id="KW-0138">CF(0)</keyword>
<keyword evidence="10" id="KW-0378">Hydrolase</keyword>
<keyword evidence="13" id="KW-1267">Proteomics identification</keyword>
<dbReference type="GO" id="GO:0031966">
    <property type="term" value="C:mitochondrial membrane"/>
    <property type="evidence" value="ECO:0007669"/>
    <property type="project" value="UniProtKB-SubCell"/>
</dbReference>
<evidence type="ECO:0000313" key="11">
    <source>
        <dbReference type="EnsemblMetazoa" id="ISCW007401-PA"/>
    </source>
</evidence>
<evidence type="ECO:0000256" key="6">
    <source>
        <dbReference type="ARBA" id="ARBA00023065"/>
    </source>
</evidence>
<evidence type="ECO:0000313" key="12">
    <source>
        <dbReference type="Proteomes" id="UP000001555"/>
    </source>
</evidence>
<dbReference type="KEGG" id="isc:8030653"/>
<dbReference type="PaxDb" id="6945-B7PSD2"/>
<keyword evidence="8" id="KW-0472">Membrane</keyword>
<comment type="similarity">
    <text evidence="2">Belongs to the ATPase g subunit family.</text>
</comment>
<evidence type="ECO:0000256" key="1">
    <source>
        <dbReference type="ARBA" id="ARBA00004325"/>
    </source>
</evidence>
<keyword evidence="12" id="KW-1185">Reference proteome</keyword>
<dbReference type="InterPro" id="IPR006808">
    <property type="entry name" value="ATP_synth_F0_gsu_mt"/>
</dbReference>
<dbReference type="FunCoup" id="B7PSD2">
    <property type="interactions" value="296"/>
</dbReference>
<dbReference type="Pfam" id="PF04718">
    <property type="entry name" value="ATP-synt_G"/>
    <property type="match status" value="1"/>
</dbReference>
<evidence type="ECO:0000256" key="8">
    <source>
        <dbReference type="ARBA" id="ARBA00023136"/>
    </source>
</evidence>
<dbReference type="AlphaFoldDB" id="B7PSD2"/>
<dbReference type="Proteomes" id="UP000001555">
    <property type="component" value="Unassembled WGS sequence"/>
</dbReference>
<keyword evidence="6" id="KW-0406">Ion transport</keyword>
<dbReference type="EMBL" id="ABJB010110236">
    <property type="status" value="NOT_ANNOTATED_CDS"/>
    <property type="molecule type" value="Genomic_DNA"/>
</dbReference>
<dbReference type="GO" id="GO:0016787">
    <property type="term" value="F:hydrolase activity"/>
    <property type="evidence" value="ECO:0007669"/>
    <property type="project" value="UniProtKB-KW"/>
</dbReference>
<dbReference type="PANTHER" id="PTHR12386">
    <property type="entry name" value="ATP SYNTHASE SUBUNIT"/>
    <property type="match status" value="1"/>
</dbReference>
<accession>B7PSD2</accession>
<protein>
    <submittedName>
        <fullName evidence="10 11">ATP synthase subunit</fullName>
        <ecNumber evidence="10">3.6.3.14</ecNumber>
    </submittedName>
</protein>